<sequence>MAFGADQNINIANGSGQDIYVLAAGNTAWTIADVLGNAALMFTGIGELKGIVSAGELPAAINTIGDLYKALRVGAALVRAGGRGYEAGQAVVNAFKKNSADIPNGQVKNVREQGTLSTFLNPSGIAGLLGAGTVSLTIMSNDGLQVAQFNSGPDDSWIATSNQTIVRSVYGTLWDQDPSAGSQSWPVVPAAANA</sequence>
<dbReference type="Proteomes" id="UP000320239">
    <property type="component" value="Unassembled WGS sequence"/>
</dbReference>
<dbReference type="AlphaFoldDB" id="A0A561VGC2"/>
<evidence type="ECO:0000313" key="1">
    <source>
        <dbReference type="EMBL" id="TWG10676.1"/>
    </source>
</evidence>
<proteinExistence type="predicted"/>
<keyword evidence="2" id="KW-1185">Reference proteome</keyword>
<name>A0A561VGC2_ACTTI</name>
<organism evidence="1 2">
    <name type="scientific">Actinoplanes teichomyceticus</name>
    <dbReference type="NCBI Taxonomy" id="1867"/>
    <lineage>
        <taxon>Bacteria</taxon>
        <taxon>Bacillati</taxon>
        <taxon>Actinomycetota</taxon>
        <taxon>Actinomycetes</taxon>
        <taxon>Micromonosporales</taxon>
        <taxon>Micromonosporaceae</taxon>
        <taxon>Actinoplanes</taxon>
    </lineage>
</organism>
<evidence type="ECO:0000313" key="2">
    <source>
        <dbReference type="Proteomes" id="UP000320239"/>
    </source>
</evidence>
<gene>
    <name evidence="1" type="ORF">FHX34_107170</name>
</gene>
<accession>A0A561VGC2</accession>
<protein>
    <submittedName>
        <fullName evidence="1">Uncharacterized protein</fullName>
    </submittedName>
</protein>
<dbReference type="EMBL" id="VIWY01000007">
    <property type="protein sequence ID" value="TWG10676.1"/>
    <property type="molecule type" value="Genomic_DNA"/>
</dbReference>
<comment type="caution">
    <text evidence="1">The sequence shown here is derived from an EMBL/GenBank/DDBJ whole genome shotgun (WGS) entry which is preliminary data.</text>
</comment>
<reference evidence="1 2" key="1">
    <citation type="submission" date="2019-06" db="EMBL/GenBank/DDBJ databases">
        <title>Sequencing the genomes of 1000 actinobacteria strains.</title>
        <authorList>
            <person name="Klenk H.-P."/>
        </authorList>
    </citation>
    <scope>NUCLEOTIDE SEQUENCE [LARGE SCALE GENOMIC DNA]</scope>
    <source>
        <strain evidence="1 2">DSM 43866</strain>
    </source>
</reference>